<comment type="caution">
    <text evidence="2">The sequence shown here is derived from an EMBL/GenBank/DDBJ whole genome shotgun (WGS) entry which is preliminary data.</text>
</comment>
<dbReference type="OrthoDB" id="2011495at2759"/>
<evidence type="ECO:0000313" key="3">
    <source>
        <dbReference type="Proteomes" id="UP000554482"/>
    </source>
</evidence>
<dbReference type="Proteomes" id="UP000554482">
    <property type="component" value="Unassembled WGS sequence"/>
</dbReference>
<gene>
    <name evidence="2" type="ORF">FRX31_023139</name>
</gene>
<dbReference type="EMBL" id="JABWDY010028218">
    <property type="protein sequence ID" value="KAF5187273.1"/>
    <property type="molecule type" value="Genomic_DNA"/>
</dbReference>
<feature type="compositionally biased region" description="Basic and acidic residues" evidence="1">
    <location>
        <begin position="355"/>
        <end position="366"/>
    </location>
</feature>
<keyword evidence="3" id="KW-1185">Reference proteome</keyword>
<name>A0A7J6VQX8_THATH</name>
<evidence type="ECO:0000256" key="1">
    <source>
        <dbReference type="SAM" id="MobiDB-lite"/>
    </source>
</evidence>
<accession>A0A7J6VQX8</accession>
<feature type="region of interest" description="Disordered" evidence="1">
    <location>
        <begin position="355"/>
        <end position="390"/>
    </location>
</feature>
<feature type="region of interest" description="Disordered" evidence="1">
    <location>
        <begin position="587"/>
        <end position="622"/>
    </location>
</feature>
<dbReference type="AlphaFoldDB" id="A0A7J6VQX8"/>
<reference evidence="2 3" key="1">
    <citation type="submission" date="2020-06" db="EMBL/GenBank/DDBJ databases">
        <title>Transcriptomic and genomic resources for Thalictrum thalictroides and T. hernandezii: Facilitating candidate gene discovery in an emerging model plant lineage.</title>
        <authorList>
            <person name="Arias T."/>
            <person name="Riano-Pachon D.M."/>
            <person name="Di Stilio V.S."/>
        </authorList>
    </citation>
    <scope>NUCLEOTIDE SEQUENCE [LARGE SCALE GENOMIC DNA]</scope>
    <source>
        <strain evidence="3">cv. WT478/WT964</strain>
        <tissue evidence="2">Leaves</tissue>
    </source>
</reference>
<evidence type="ECO:0000313" key="2">
    <source>
        <dbReference type="EMBL" id="KAF5187273.1"/>
    </source>
</evidence>
<sequence>MSVWGSGGVHHSGMGRRKWFSIEQKSFEVEIDRSNREEFQASFLERGKGRVFQASTTVGGARWMGRYLCEASVKSLDPLRYQDPKVSVVGCIKNNDRGLYVEFVCRIKNNKALGKPLCFPTGLERDGWAVAGLSVLDLLGQETKEGEETRNPGVKILERKKEVPAPSQNLQPGVSKNNDWPDFGVKNRQQTRLKAEIPRVVVESKGGVLDCSWWKNAVICTPSSRIDSWRTTLNQISQVFGEADLTSMSSGEAIVFLREAIEKLKSRSLMIHLLGIPIHLKKKPLVEKLMKLICPSFEIIEKSLALSSSNVKVRVLNPEWENIPRLAVMEERGYIHNIIIDVESEESMVLNIPTDREEHESTHSGQEDNWSIPDTAGEVRSNGDGSMGKLNTWQQRAHDKIAFLSKSRQVEKDEWLTWRPLRKQKNQFSPIQEVGPSDEILPSYVDVMRKGKTVMGNEAVGQRSFFEPIADISTEEGLNSYISESSCLKPVTMTHKLWKPKKKMNWGVGPSLVMSKSKWAGPNNKKQREKHARLVREVLQSMDLKNKNISSCISQAPISVPAISPGNAPSSDPISLLAPATCVSGGPQSVVPETPEVNSEVSIPPGFEGRRQGKDQLGSSGASHTFVTSEGLSIHNADELKEWIVNLVKPAAVQLGLSSNQGEKFIDKAFLDVGCRNLGDQNLDTVNEDERERSNYKNANAILGEAFVDHDV</sequence>
<proteinExistence type="predicted"/>
<protein>
    <submittedName>
        <fullName evidence="2">Uncharacterized protein</fullName>
    </submittedName>
</protein>
<organism evidence="2 3">
    <name type="scientific">Thalictrum thalictroides</name>
    <name type="common">Rue-anemone</name>
    <name type="synonym">Anemone thalictroides</name>
    <dbReference type="NCBI Taxonomy" id="46969"/>
    <lineage>
        <taxon>Eukaryota</taxon>
        <taxon>Viridiplantae</taxon>
        <taxon>Streptophyta</taxon>
        <taxon>Embryophyta</taxon>
        <taxon>Tracheophyta</taxon>
        <taxon>Spermatophyta</taxon>
        <taxon>Magnoliopsida</taxon>
        <taxon>Ranunculales</taxon>
        <taxon>Ranunculaceae</taxon>
        <taxon>Thalictroideae</taxon>
        <taxon>Thalictrum</taxon>
    </lineage>
</organism>